<dbReference type="PANTHER" id="PTHR12688:SF0">
    <property type="entry name" value="DYNEIN LIGHT INTERMEDIATE CHAIN"/>
    <property type="match status" value="1"/>
</dbReference>
<accession>A0AAN6KVS4</accession>
<organism evidence="11 12">
    <name type="scientific">Friedmanniomyces endolithicus</name>
    <dbReference type="NCBI Taxonomy" id="329885"/>
    <lineage>
        <taxon>Eukaryota</taxon>
        <taxon>Fungi</taxon>
        <taxon>Dikarya</taxon>
        <taxon>Ascomycota</taxon>
        <taxon>Pezizomycotina</taxon>
        <taxon>Dothideomycetes</taxon>
        <taxon>Dothideomycetidae</taxon>
        <taxon>Mycosphaerellales</taxon>
        <taxon>Teratosphaeriaceae</taxon>
        <taxon>Friedmanniomyces</taxon>
    </lineage>
</organism>
<keyword evidence="4" id="KW-0493">Microtubule</keyword>
<evidence type="ECO:0000313" key="11">
    <source>
        <dbReference type="EMBL" id="KAK1003996.1"/>
    </source>
</evidence>
<dbReference type="GO" id="GO:0007018">
    <property type="term" value="P:microtubule-based movement"/>
    <property type="evidence" value="ECO:0007669"/>
    <property type="project" value="InterPro"/>
</dbReference>
<dbReference type="AlphaFoldDB" id="A0AAN6KVS4"/>
<feature type="region of interest" description="Disordered" evidence="10">
    <location>
        <begin position="168"/>
        <end position="191"/>
    </location>
</feature>
<evidence type="ECO:0000256" key="9">
    <source>
        <dbReference type="ARBA" id="ARBA00023212"/>
    </source>
</evidence>
<dbReference type="InterPro" id="IPR022780">
    <property type="entry name" value="Dynein_light_int_chain"/>
</dbReference>
<keyword evidence="5" id="KW-0547">Nucleotide-binding</keyword>
<feature type="region of interest" description="Disordered" evidence="10">
    <location>
        <begin position="78"/>
        <end position="106"/>
    </location>
</feature>
<evidence type="ECO:0000256" key="4">
    <source>
        <dbReference type="ARBA" id="ARBA00022701"/>
    </source>
</evidence>
<name>A0AAN6KVS4_9PEZI</name>
<feature type="region of interest" description="Disordered" evidence="10">
    <location>
        <begin position="1"/>
        <end position="33"/>
    </location>
</feature>
<evidence type="ECO:0000256" key="5">
    <source>
        <dbReference type="ARBA" id="ARBA00022741"/>
    </source>
</evidence>
<evidence type="ECO:0000256" key="2">
    <source>
        <dbReference type="ARBA" id="ARBA00022448"/>
    </source>
</evidence>
<feature type="compositionally biased region" description="Polar residues" evidence="10">
    <location>
        <begin position="559"/>
        <end position="573"/>
    </location>
</feature>
<evidence type="ECO:0000256" key="8">
    <source>
        <dbReference type="ARBA" id="ARBA00023175"/>
    </source>
</evidence>
<feature type="region of interest" description="Disordered" evidence="10">
    <location>
        <begin position="554"/>
        <end position="613"/>
    </location>
</feature>
<dbReference type="GO" id="GO:0005868">
    <property type="term" value="C:cytoplasmic dynein complex"/>
    <property type="evidence" value="ECO:0007669"/>
    <property type="project" value="InterPro"/>
</dbReference>
<feature type="region of interest" description="Disordered" evidence="10">
    <location>
        <begin position="491"/>
        <end position="516"/>
    </location>
</feature>
<dbReference type="EMBL" id="JAUJLE010000026">
    <property type="protein sequence ID" value="KAK1003996.1"/>
    <property type="molecule type" value="Genomic_DNA"/>
</dbReference>
<feature type="compositionally biased region" description="Polar residues" evidence="10">
    <location>
        <begin position="1"/>
        <end position="16"/>
    </location>
</feature>
<sequence>MATLARPTSSHRTTTIPRPRDERPIKHKKEQRTEIWSNLLRQTREAQARSRTQAVQHRELIVCGGSPEDQQAFVRSLARPPPPALPSRHRDQRGANVDTRRPKGEVRLSNRYAYGYGRVTLYSPPQQSAGVAVLLGGEAEEVARLELHTLPEPDAEYERTLRRLLEVRKRKDGDGQSADDGSLGGPANGADGEGGRPAVCVLLSWKEPWRFLSLLRRWLQLIAHALLAPDAPAEDPLEVLKKHGLALTVVVQHVEAQEVLERENYREETFDYISQCIRTCILPISAALVYTSSSLPPQQPGSAPSQTQKLLYSSLGLSLSALSPVLPKGSTPAGREDLAPKHNVVDRMAIVVPSGWDSAGKIRLLSENFSPESVLEAWAADLKVPFRQPAHPIQEDEDNEAVPKTEHANGGAEQEVYATSDAGEEDPDLSARSFTPFKPPASAIATYEQAIVDHNAHKAPKPPQIEVTTQPDQQFLAEMRAHLLHLEAEDAKHAKQSPDHGQRVSNTSAGRAGASGLLSGEQTGALGDLGAVSFNVGGVSYNTVTAEAAIERLRRTQQPEESSPRVSSNPSLATSSPRTTTPRPPKREDREVSTGTPIPASAKSSGGARTDDLPIDKLEEYFHSLMKRGGGGGIRGRGGEGRLVDGDSNAIATWRQPAKRYPTPRTLNRYIRGVVWGYGNLPARSSRHRNAK</sequence>
<evidence type="ECO:0000256" key="6">
    <source>
        <dbReference type="ARBA" id="ARBA00022840"/>
    </source>
</evidence>
<dbReference type="PANTHER" id="PTHR12688">
    <property type="entry name" value="DYNEIN LIGHT INTERMEDIATE CHAIN"/>
    <property type="match status" value="1"/>
</dbReference>
<protein>
    <recommendedName>
        <fullName evidence="13">Dynein light intermediate chain</fullName>
    </recommendedName>
</protein>
<evidence type="ECO:0000256" key="10">
    <source>
        <dbReference type="SAM" id="MobiDB-lite"/>
    </source>
</evidence>
<dbReference type="InterPro" id="IPR008467">
    <property type="entry name" value="Dynein1_light_intermed_chain"/>
</dbReference>
<comment type="subcellular location">
    <subcellularLocation>
        <location evidence="1">Cytoplasm</location>
        <location evidence="1">Cytoskeleton</location>
    </subcellularLocation>
</comment>
<feature type="region of interest" description="Disordered" evidence="10">
    <location>
        <begin position="392"/>
        <end position="412"/>
    </location>
</feature>
<evidence type="ECO:0000256" key="7">
    <source>
        <dbReference type="ARBA" id="ARBA00023017"/>
    </source>
</evidence>
<evidence type="ECO:0000313" key="12">
    <source>
        <dbReference type="Proteomes" id="UP001175353"/>
    </source>
</evidence>
<keyword evidence="7" id="KW-0243">Dynein</keyword>
<keyword evidence="12" id="KW-1185">Reference proteome</keyword>
<feature type="compositionally biased region" description="Basic and acidic residues" evidence="10">
    <location>
        <begin position="88"/>
        <end position="106"/>
    </location>
</feature>
<gene>
    <name evidence="11" type="ORF">LTR91_004441</name>
</gene>
<reference evidence="11" key="1">
    <citation type="submission" date="2023-06" db="EMBL/GenBank/DDBJ databases">
        <title>Black Yeasts Isolated from many extreme environments.</title>
        <authorList>
            <person name="Coleine C."/>
            <person name="Stajich J.E."/>
            <person name="Selbmann L."/>
        </authorList>
    </citation>
    <scope>NUCLEOTIDE SEQUENCE</scope>
    <source>
        <strain evidence="11">CCFEE 5200</strain>
    </source>
</reference>
<keyword evidence="3" id="KW-0963">Cytoplasm</keyword>
<proteinExistence type="predicted"/>
<dbReference type="GO" id="GO:0045504">
    <property type="term" value="F:dynein heavy chain binding"/>
    <property type="evidence" value="ECO:0007669"/>
    <property type="project" value="TreeGrafter"/>
</dbReference>
<keyword evidence="2" id="KW-0813">Transport</keyword>
<dbReference type="GO" id="GO:0035974">
    <property type="term" value="C:meiotic spindle pole body"/>
    <property type="evidence" value="ECO:0007669"/>
    <property type="project" value="TreeGrafter"/>
</dbReference>
<dbReference type="Pfam" id="PF05783">
    <property type="entry name" value="DLIC"/>
    <property type="match status" value="2"/>
</dbReference>
<dbReference type="Proteomes" id="UP001175353">
    <property type="component" value="Unassembled WGS sequence"/>
</dbReference>
<evidence type="ECO:0000256" key="3">
    <source>
        <dbReference type="ARBA" id="ARBA00022490"/>
    </source>
</evidence>
<keyword evidence="8" id="KW-0505">Motor protein</keyword>
<evidence type="ECO:0000256" key="1">
    <source>
        <dbReference type="ARBA" id="ARBA00004245"/>
    </source>
</evidence>
<evidence type="ECO:0008006" key="13">
    <source>
        <dbReference type="Google" id="ProtNLM"/>
    </source>
</evidence>
<dbReference type="GO" id="GO:0005874">
    <property type="term" value="C:microtubule"/>
    <property type="evidence" value="ECO:0007669"/>
    <property type="project" value="UniProtKB-KW"/>
</dbReference>
<feature type="compositionally biased region" description="Basic and acidic residues" evidence="10">
    <location>
        <begin position="491"/>
        <end position="502"/>
    </location>
</feature>
<dbReference type="GO" id="GO:0000226">
    <property type="term" value="P:microtubule cytoskeleton organization"/>
    <property type="evidence" value="ECO:0007669"/>
    <property type="project" value="TreeGrafter"/>
</dbReference>
<keyword evidence="6" id="KW-0067">ATP-binding</keyword>
<dbReference type="GO" id="GO:0005524">
    <property type="term" value="F:ATP binding"/>
    <property type="evidence" value="ECO:0007669"/>
    <property type="project" value="UniProtKB-KW"/>
</dbReference>
<keyword evidence="9" id="KW-0206">Cytoskeleton</keyword>
<comment type="caution">
    <text evidence="11">The sequence shown here is derived from an EMBL/GenBank/DDBJ whole genome shotgun (WGS) entry which is preliminary data.</text>
</comment>